<dbReference type="InterPro" id="IPR009072">
    <property type="entry name" value="Histone-fold"/>
</dbReference>
<name>A0A7S3E598_9CHLO</name>
<sequence>MGDSGFSEDFDTDVEFSGYFKGILKDVATEQEHWLSQDAVEALNQCLKAFLGDVVVDGAVAASERGKRSVITPAHILEALEAKGFAAVADELREKHGALFAASKKKKKDTGMSEQQMVSQQSHARALRVVARAEILCSRAE</sequence>
<gene>
    <name evidence="1" type="ORF">CLAU1311_LOCUS8755</name>
</gene>
<dbReference type="Gene3D" id="1.10.20.10">
    <property type="entry name" value="Histone, subunit A"/>
    <property type="match status" value="1"/>
</dbReference>
<proteinExistence type="predicted"/>
<dbReference type="AlphaFoldDB" id="A0A7S3E598"/>
<evidence type="ECO:0000313" key="1">
    <source>
        <dbReference type="EMBL" id="CAE0027855.1"/>
    </source>
</evidence>
<reference evidence="1" key="1">
    <citation type="submission" date="2021-01" db="EMBL/GenBank/DDBJ databases">
        <authorList>
            <person name="Corre E."/>
            <person name="Pelletier E."/>
            <person name="Niang G."/>
            <person name="Scheremetjew M."/>
            <person name="Finn R."/>
            <person name="Kale V."/>
            <person name="Holt S."/>
            <person name="Cochrane G."/>
            <person name="Meng A."/>
            <person name="Brown T."/>
            <person name="Cohen L."/>
        </authorList>
    </citation>
    <scope>NUCLEOTIDE SEQUENCE</scope>
    <source>
        <strain evidence="1">RCC856</strain>
    </source>
</reference>
<protein>
    <recommendedName>
        <fullName evidence="2">Transcription factor CBF/NF-Y/archaeal histone domain-containing protein</fullName>
    </recommendedName>
</protein>
<accession>A0A7S3E598</accession>
<evidence type="ECO:0008006" key="2">
    <source>
        <dbReference type="Google" id="ProtNLM"/>
    </source>
</evidence>
<dbReference type="GO" id="GO:0046982">
    <property type="term" value="F:protein heterodimerization activity"/>
    <property type="evidence" value="ECO:0007669"/>
    <property type="project" value="InterPro"/>
</dbReference>
<dbReference type="EMBL" id="HBHU01013428">
    <property type="protein sequence ID" value="CAE0027855.1"/>
    <property type="molecule type" value="Transcribed_RNA"/>
</dbReference>
<dbReference type="SUPFAM" id="SSF47113">
    <property type="entry name" value="Histone-fold"/>
    <property type="match status" value="1"/>
</dbReference>
<organism evidence="1">
    <name type="scientific">Chloropicon laureae</name>
    <dbReference type="NCBI Taxonomy" id="464258"/>
    <lineage>
        <taxon>Eukaryota</taxon>
        <taxon>Viridiplantae</taxon>
        <taxon>Chlorophyta</taxon>
        <taxon>Chloropicophyceae</taxon>
        <taxon>Chloropicales</taxon>
        <taxon>Chloropicaceae</taxon>
        <taxon>Chloropicon</taxon>
    </lineage>
</organism>